<dbReference type="EMBL" id="JAMKPW020000002">
    <property type="protein sequence ID" value="KAK8219998.1"/>
    <property type="molecule type" value="Genomic_DNA"/>
</dbReference>
<sequence length="330" mass="36808">MKHIVCEFCGEEFKSLGGRELHRTKKHQADQQIRCPGSLVEEDPKTKRVIRRECNAIFARPSGLIKHLEEGHCKYISKSEFKAERTQKHVVRQIMANPDAFTHNLAINQASRDAAAGSVSSTSTAANGSRVWNVSDGSVSTKLFPGAKPTPPTTNWDAVALSVKRNSREDDEKNLFRARFWDRTSKAYDPDRFLHSVIGKYCCPFPECEATFDGPLEIETHLLDFHAAKRIACPSCNKNFKTATALVQHCEASARGGKCVIARSEGYGKALDEITGGILSAQRMHEQEKIWGLNKANFDRTPREGANPIKERSKGVMDVKYEAKHPGARL</sequence>
<dbReference type="Proteomes" id="UP001320706">
    <property type="component" value="Unassembled WGS sequence"/>
</dbReference>
<comment type="caution">
    <text evidence="1">The sequence shown here is derived from an EMBL/GenBank/DDBJ whole genome shotgun (WGS) entry which is preliminary data.</text>
</comment>
<organism evidence="1 2">
    <name type="scientific">Zalaria obscura</name>
    <dbReference type="NCBI Taxonomy" id="2024903"/>
    <lineage>
        <taxon>Eukaryota</taxon>
        <taxon>Fungi</taxon>
        <taxon>Dikarya</taxon>
        <taxon>Ascomycota</taxon>
        <taxon>Pezizomycotina</taxon>
        <taxon>Dothideomycetes</taxon>
        <taxon>Dothideomycetidae</taxon>
        <taxon>Dothideales</taxon>
        <taxon>Zalariaceae</taxon>
        <taxon>Zalaria</taxon>
    </lineage>
</organism>
<name>A0ACC3SMT3_9PEZI</name>
<accession>A0ACC3SMT3</accession>
<proteinExistence type="predicted"/>
<reference evidence="1" key="1">
    <citation type="submission" date="2024-02" db="EMBL/GenBank/DDBJ databases">
        <title>Metagenome Assembled Genome of Zalaria obscura JY119.</title>
        <authorList>
            <person name="Vighnesh L."/>
            <person name="Jagadeeshwari U."/>
            <person name="Venkata Ramana C."/>
            <person name="Sasikala C."/>
        </authorList>
    </citation>
    <scope>NUCLEOTIDE SEQUENCE</scope>
    <source>
        <strain evidence="1">JY119</strain>
    </source>
</reference>
<evidence type="ECO:0000313" key="1">
    <source>
        <dbReference type="EMBL" id="KAK8219998.1"/>
    </source>
</evidence>
<protein>
    <submittedName>
        <fullName evidence="1">Uncharacterized protein</fullName>
    </submittedName>
</protein>
<keyword evidence="2" id="KW-1185">Reference proteome</keyword>
<gene>
    <name evidence="1" type="ORF">M8818_000414</name>
</gene>
<evidence type="ECO:0000313" key="2">
    <source>
        <dbReference type="Proteomes" id="UP001320706"/>
    </source>
</evidence>